<accession>A9KBV9</accession>
<dbReference type="KEGG" id="cbd:CBUD_0230"/>
<dbReference type="HOGENOM" id="CLU_2914730_0_0_6"/>
<dbReference type="Proteomes" id="UP000008555">
    <property type="component" value="Chromosome"/>
</dbReference>
<dbReference type="RefSeq" id="WP_010958434.1">
    <property type="nucleotide sequence ID" value="NC_009727.1"/>
</dbReference>
<sequence>MFVPVFIIAATSHTEQSIQSPKTTITIPALHDHLVQKHKTSLQMWNLLILNSEVSPNLNEI</sequence>
<gene>
    <name evidence="1" type="ordered locus">CBUD_0230</name>
</gene>
<protein>
    <submittedName>
        <fullName evidence="1">Uncharacterized protein</fullName>
    </submittedName>
</protein>
<reference evidence="1 2" key="1">
    <citation type="journal article" date="2009" name="Infect. Immun.">
        <title>Comparative genomics reveal extensive transposon-mediated genomic plasticity and diversity among potential effector proteins within the genus Coxiella.</title>
        <authorList>
            <person name="Beare P.A."/>
            <person name="Unsworth N."/>
            <person name="Andoh M."/>
            <person name="Voth D.E."/>
            <person name="Omsland A."/>
            <person name="Gilk S.D."/>
            <person name="Williams K.P."/>
            <person name="Sobral B.W."/>
            <person name="Kupko J.J.III."/>
            <person name="Porcella S.F."/>
            <person name="Samuel J.E."/>
            <person name="Heinzen R.A."/>
        </authorList>
    </citation>
    <scope>NUCLEOTIDE SEQUENCE [LARGE SCALE GENOMIC DNA]</scope>
    <source>
        <strain evidence="1 2">Dugway 5J108-111</strain>
    </source>
</reference>
<dbReference type="AlphaFoldDB" id="A9KBV9"/>
<dbReference type="EMBL" id="CP000733">
    <property type="protein sequence ID" value="ABS76579.1"/>
    <property type="molecule type" value="Genomic_DNA"/>
</dbReference>
<proteinExistence type="predicted"/>
<evidence type="ECO:0000313" key="2">
    <source>
        <dbReference type="Proteomes" id="UP000008555"/>
    </source>
</evidence>
<organism evidence="1 2">
    <name type="scientific">Coxiella burnetii (strain Dugway 5J108-111)</name>
    <dbReference type="NCBI Taxonomy" id="434922"/>
    <lineage>
        <taxon>Bacteria</taxon>
        <taxon>Pseudomonadati</taxon>
        <taxon>Pseudomonadota</taxon>
        <taxon>Gammaproteobacteria</taxon>
        <taxon>Legionellales</taxon>
        <taxon>Coxiellaceae</taxon>
        <taxon>Coxiella</taxon>
    </lineage>
</organism>
<name>A9KBV9_COXBN</name>
<evidence type="ECO:0000313" key="1">
    <source>
        <dbReference type="EMBL" id="ABS76579.1"/>
    </source>
</evidence>